<evidence type="ECO:0000313" key="1">
    <source>
        <dbReference type="EMBL" id="VDK66998.1"/>
    </source>
</evidence>
<dbReference type="STRING" id="42157.A0A182E449"/>
<accession>A0A182E449</accession>
<dbReference type="OrthoDB" id="5864015at2759"/>
<proteinExistence type="predicted"/>
<dbReference type="WBParaSite" id="nOo.2.0.1.t02765-RA">
    <property type="protein sequence ID" value="nOo.2.0.1.t02765-RA"/>
    <property type="gene ID" value="nOo.2.0.1.g02765"/>
</dbReference>
<keyword evidence="2" id="KW-1185">Reference proteome</keyword>
<reference evidence="3" key="1">
    <citation type="submission" date="2016-06" db="UniProtKB">
        <authorList>
            <consortium name="WormBaseParasite"/>
        </authorList>
    </citation>
    <scope>IDENTIFICATION</scope>
</reference>
<dbReference type="PANTHER" id="PTHR47331">
    <property type="entry name" value="PHD-TYPE DOMAIN-CONTAINING PROTEIN"/>
    <property type="match status" value="1"/>
</dbReference>
<reference evidence="1 2" key="2">
    <citation type="submission" date="2018-08" db="EMBL/GenBank/DDBJ databases">
        <authorList>
            <person name="Laetsch R D."/>
            <person name="Stevens L."/>
            <person name="Kumar S."/>
            <person name="Blaxter L. M."/>
        </authorList>
    </citation>
    <scope>NUCLEOTIDE SEQUENCE [LARGE SCALE GENOMIC DNA]</scope>
</reference>
<dbReference type="EMBL" id="UYRW01000463">
    <property type="protein sequence ID" value="VDK66998.1"/>
    <property type="molecule type" value="Genomic_DNA"/>
</dbReference>
<dbReference type="AlphaFoldDB" id="A0A182E449"/>
<evidence type="ECO:0000313" key="3">
    <source>
        <dbReference type="WBParaSite" id="nOo.2.0.1.t02765-RA"/>
    </source>
</evidence>
<sequence length="299" mass="34066">MTTIENIERVLRQLEALGDNLEHPSTETMIEIEVNQQVNLGRRSISQVDNKPTSIKGGQKQDYKLDKTSALSTLQTNQKEPQISKSRKRPCIFCTRDHWDSECDVYPTVKSRMKRLKSLKKCVICFKDSHKTELCKAKKKCFYCKGLHHSALRDKRSTSPPNIITLPRKQELTQLSADSPTFLYHSAGMTQTDTPQETLLLCKGTKIMNPEYPQRQQRTLALFDIGSQMSFISKKLSSQLKLIESEPRTMLVAPFGTKIPIQCPTADARVNVQTEDKEIITINGHVVEYLTQELQVVDI</sequence>
<protein>
    <submittedName>
        <fullName evidence="3">DUF1758 domain-containing protein</fullName>
    </submittedName>
</protein>
<name>A0A182E449_ONCOC</name>
<evidence type="ECO:0000313" key="2">
    <source>
        <dbReference type="Proteomes" id="UP000271087"/>
    </source>
</evidence>
<gene>
    <name evidence="1" type="ORF">NOO_LOCUS2765</name>
</gene>
<dbReference type="Proteomes" id="UP000271087">
    <property type="component" value="Unassembled WGS sequence"/>
</dbReference>
<organism evidence="3">
    <name type="scientific">Onchocerca ochengi</name>
    <name type="common">Filarial nematode worm</name>
    <dbReference type="NCBI Taxonomy" id="42157"/>
    <lineage>
        <taxon>Eukaryota</taxon>
        <taxon>Metazoa</taxon>
        <taxon>Ecdysozoa</taxon>
        <taxon>Nematoda</taxon>
        <taxon>Chromadorea</taxon>
        <taxon>Rhabditida</taxon>
        <taxon>Spirurina</taxon>
        <taxon>Spiruromorpha</taxon>
        <taxon>Filarioidea</taxon>
        <taxon>Onchocercidae</taxon>
        <taxon>Onchocerca</taxon>
    </lineage>
</organism>
<dbReference type="PANTHER" id="PTHR47331:SF5">
    <property type="entry name" value="RIBONUCLEASE H"/>
    <property type="match status" value="1"/>
</dbReference>